<name>A0A1I2NGX4_9BACL</name>
<dbReference type="RefSeq" id="WP_092037942.1">
    <property type="nucleotide sequence ID" value="NZ_FOOK01000012.1"/>
</dbReference>
<dbReference type="OrthoDB" id="9813251at2"/>
<dbReference type="Gene3D" id="3.30.1230.10">
    <property type="entry name" value="YlxR-like"/>
    <property type="match status" value="1"/>
</dbReference>
<dbReference type="Pfam" id="PF04296">
    <property type="entry name" value="YlxR"/>
    <property type="match status" value="1"/>
</dbReference>
<dbReference type="PANTHER" id="PTHR34215:SF1">
    <property type="entry name" value="YLXR DOMAIN-CONTAINING PROTEIN"/>
    <property type="match status" value="1"/>
</dbReference>
<proteinExistence type="predicted"/>
<dbReference type="SUPFAM" id="SSF64376">
    <property type="entry name" value="YlxR-like"/>
    <property type="match status" value="1"/>
</dbReference>
<protein>
    <recommendedName>
        <fullName evidence="1">YlxR domain-containing protein</fullName>
    </recommendedName>
</protein>
<evidence type="ECO:0000259" key="1">
    <source>
        <dbReference type="Pfam" id="PF04296"/>
    </source>
</evidence>
<dbReference type="InterPro" id="IPR035931">
    <property type="entry name" value="YlxR-like_sf"/>
</dbReference>
<accession>A0A1I2NGX4</accession>
<evidence type="ECO:0000313" key="3">
    <source>
        <dbReference type="Proteomes" id="UP000198661"/>
    </source>
</evidence>
<dbReference type="AlphaFoldDB" id="A0A1I2NGX4"/>
<dbReference type="STRING" id="201973.SAMN04488025_11276"/>
<dbReference type="InterPro" id="IPR007393">
    <property type="entry name" value="YlxR_dom"/>
</dbReference>
<keyword evidence="3" id="KW-1185">Reference proteome</keyword>
<gene>
    <name evidence="2" type="ORF">SAMN04488025_11276</name>
</gene>
<organism evidence="2 3">
    <name type="scientific">Planifilum fulgidum</name>
    <dbReference type="NCBI Taxonomy" id="201973"/>
    <lineage>
        <taxon>Bacteria</taxon>
        <taxon>Bacillati</taxon>
        <taxon>Bacillota</taxon>
        <taxon>Bacilli</taxon>
        <taxon>Bacillales</taxon>
        <taxon>Thermoactinomycetaceae</taxon>
        <taxon>Planifilum</taxon>
    </lineage>
</organism>
<sequence length="92" mass="10532">MRVRKIPMRKCIACQEMKPKKSLIRIVRTPEHEILLDPTGKKSGRGAYLCASVECFQLAKKRKSLDRALKVKVDDEVYAQMEEVIGRVENDG</sequence>
<dbReference type="NCBIfam" id="NF047356">
    <property type="entry name" value="RNA_bind_RnpM"/>
    <property type="match status" value="1"/>
</dbReference>
<evidence type="ECO:0000313" key="2">
    <source>
        <dbReference type="EMBL" id="SFG02079.1"/>
    </source>
</evidence>
<dbReference type="InterPro" id="IPR037465">
    <property type="entry name" value="YlxR"/>
</dbReference>
<feature type="domain" description="YlxR" evidence="1">
    <location>
        <begin position="9"/>
        <end position="82"/>
    </location>
</feature>
<dbReference type="EMBL" id="FOOK01000012">
    <property type="protein sequence ID" value="SFG02079.1"/>
    <property type="molecule type" value="Genomic_DNA"/>
</dbReference>
<dbReference type="PANTHER" id="PTHR34215">
    <property type="entry name" value="BLL0784 PROTEIN"/>
    <property type="match status" value="1"/>
</dbReference>
<dbReference type="CDD" id="cd00279">
    <property type="entry name" value="YlxR"/>
    <property type="match status" value="1"/>
</dbReference>
<dbReference type="Proteomes" id="UP000198661">
    <property type="component" value="Unassembled WGS sequence"/>
</dbReference>
<reference evidence="2 3" key="1">
    <citation type="submission" date="2016-10" db="EMBL/GenBank/DDBJ databases">
        <authorList>
            <person name="de Groot N.N."/>
        </authorList>
    </citation>
    <scope>NUCLEOTIDE SEQUENCE [LARGE SCALE GENOMIC DNA]</scope>
    <source>
        <strain evidence="2 3">DSM 44945</strain>
    </source>
</reference>